<dbReference type="PANTHER" id="PTHR33371">
    <property type="entry name" value="INTERMEMBRANE PHOSPHOLIPID TRANSPORT SYSTEM BINDING PROTEIN MLAD-RELATED"/>
    <property type="match status" value="1"/>
</dbReference>
<feature type="domain" description="Mammalian cell entry C-terminal" evidence="4">
    <location>
        <begin position="125"/>
        <end position="343"/>
    </location>
</feature>
<keyword evidence="2" id="KW-1133">Transmembrane helix</keyword>
<dbReference type="EMBL" id="AY365117">
    <property type="protein sequence ID" value="AAT51761.1"/>
    <property type="molecule type" value="Genomic_DNA"/>
</dbReference>
<dbReference type="AlphaFoldDB" id="Q6H2I1"/>
<gene>
    <name evidence="5" type="primary">trnC1</name>
</gene>
<dbReference type="Pfam" id="PF02470">
    <property type="entry name" value="MlaD"/>
    <property type="match status" value="1"/>
</dbReference>
<feature type="region of interest" description="Disordered" evidence="1">
    <location>
        <begin position="403"/>
        <end position="451"/>
    </location>
</feature>
<dbReference type="GO" id="GO:0051701">
    <property type="term" value="P:biological process involved in interaction with host"/>
    <property type="evidence" value="ECO:0007669"/>
    <property type="project" value="TreeGrafter"/>
</dbReference>
<protein>
    <submittedName>
        <fullName evidence="5">TrnC1</fullName>
    </submittedName>
</protein>
<keyword evidence="2" id="KW-0472">Membrane</keyword>
<keyword evidence="2" id="KW-0812">Transmembrane</keyword>
<dbReference type="PANTHER" id="PTHR33371:SF19">
    <property type="entry name" value="MCE-FAMILY PROTEIN MCE4A"/>
    <property type="match status" value="1"/>
</dbReference>
<reference evidence="5" key="2">
    <citation type="journal article" date="2004" name="Microbiology">
        <title>Novel organization of genes in a phthalate degradation operon of Mycobacterium vanbaalenii PYR-1.</title>
        <authorList>
            <person name="Stingley R.L."/>
            <person name="Brezna B."/>
            <person name="Khan A.A."/>
            <person name="Cerniglia C.E."/>
        </authorList>
    </citation>
    <scope>NUCLEOTIDE SEQUENCE</scope>
    <source>
        <strain evidence="5">PYR-1</strain>
    </source>
</reference>
<organism evidence="5">
    <name type="scientific">Mycolicibacterium vanbaalenii</name>
    <name type="common">Mycobacterium vanbaalenii</name>
    <dbReference type="NCBI Taxonomy" id="110539"/>
    <lineage>
        <taxon>Bacteria</taxon>
        <taxon>Bacillati</taxon>
        <taxon>Actinomycetota</taxon>
        <taxon>Actinomycetes</taxon>
        <taxon>Mycobacteriales</taxon>
        <taxon>Mycobacteriaceae</taxon>
        <taxon>Mycolicibacterium</taxon>
    </lineage>
</organism>
<dbReference type="InterPro" id="IPR005693">
    <property type="entry name" value="Mce"/>
</dbReference>
<dbReference type="GO" id="GO:0005576">
    <property type="term" value="C:extracellular region"/>
    <property type="evidence" value="ECO:0007669"/>
    <property type="project" value="TreeGrafter"/>
</dbReference>
<dbReference type="InterPro" id="IPR052336">
    <property type="entry name" value="MlaD_Phospholipid_Transporter"/>
</dbReference>
<feature type="compositionally biased region" description="Pro residues" evidence="1">
    <location>
        <begin position="403"/>
        <end position="424"/>
    </location>
</feature>
<dbReference type="InterPro" id="IPR003399">
    <property type="entry name" value="Mce/MlaD"/>
</dbReference>
<name>Q6H2I1_MYCVN</name>
<evidence type="ECO:0000256" key="1">
    <source>
        <dbReference type="SAM" id="MobiDB-lite"/>
    </source>
</evidence>
<evidence type="ECO:0000313" key="5">
    <source>
        <dbReference type="EMBL" id="AAT51761.1"/>
    </source>
</evidence>
<reference evidence="5" key="1">
    <citation type="journal article" date="2004" name="Biochem. Biophys. Res. Commun.">
        <title>Molecular characterization of a phenanthrene degradation pathway in Mycobacterium vanbaalenii PYR-1.</title>
        <authorList>
            <person name="Stingley R.L."/>
            <person name="Khan A.A."/>
            <person name="Cerniglia C.E."/>
        </authorList>
    </citation>
    <scope>NUCLEOTIDE SEQUENCE</scope>
    <source>
        <strain evidence="5">PYR-1</strain>
    </source>
</reference>
<feature type="compositionally biased region" description="Low complexity" evidence="1">
    <location>
        <begin position="425"/>
        <end position="436"/>
    </location>
</feature>
<proteinExistence type="predicted"/>
<dbReference type="InterPro" id="IPR024516">
    <property type="entry name" value="Mce_C"/>
</dbReference>
<dbReference type="Pfam" id="PF11887">
    <property type="entry name" value="Mce4_CUP1"/>
    <property type="match status" value="1"/>
</dbReference>
<feature type="transmembrane region" description="Helical" evidence="2">
    <location>
        <begin position="16"/>
        <end position="37"/>
    </location>
</feature>
<sequence>MRRMADGTGARRISPGWWAMLLVTGIVAAVVLSLAMFNRTFTPTVPVTLTADRSGLMLEPNSRVKMRGVQIGRVSAVTGGDAPRIQLAIDPDQIRHIPANVEARIQSISLFGAKYVDLVYPPDPSPQRLSAGAVLTSQNTATEVNTVFQNVVQLIKTIDPLKLNAVLSALAEGVRGQGDRIGEAITASNQVLLELNPRTDTVREDFRALKGVSDTYSAAAKDIIDTVAAATTTSATVTTHAQQLDTLLLNVVGLSRSGIDLLGASKDNLVKAVNLLEPTTNLLMKYNPMLTCLFVGAKTTLDTGYADMLGGNGKSLIMDAALLLGDDPYRYPDHRPINAAKGGEGGKPSCGSLPDVAQNFPVRQLIANTGFGTGLDWRPNPGIGFPGYANYFPVTRAVPEPPSIRYPGGPAPGPMPYPGAPPYGAPQYGPDGTPLYPGVPVPPPPSAGPTP</sequence>
<feature type="domain" description="Mce/MlaD" evidence="3">
    <location>
        <begin position="44"/>
        <end position="119"/>
    </location>
</feature>
<evidence type="ECO:0000259" key="3">
    <source>
        <dbReference type="Pfam" id="PF02470"/>
    </source>
</evidence>
<dbReference type="NCBIfam" id="TIGR00996">
    <property type="entry name" value="Mtu_fam_mce"/>
    <property type="match status" value="1"/>
</dbReference>
<accession>Q6H2I1</accession>
<evidence type="ECO:0000259" key="4">
    <source>
        <dbReference type="Pfam" id="PF11887"/>
    </source>
</evidence>
<feature type="compositionally biased region" description="Pro residues" evidence="1">
    <location>
        <begin position="437"/>
        <end position="451"/>
    </location>
</feature>
<evidence type="ECO:0000256" key="2">
    <source>
        <dbReference type="SAM" id="Phobius"/>
    </source>
</evidence>